<evidence type="ECO:0000256" key="1">
    <source>
        <dbReference type="SAM" id="Phobius"/>
    </source>
</evidence>
<feature type="domain" description="Phosphatidic acid phosphatase type 2/haloperoxidase" evidence="2">
    <location>
        <begin position="141"/>
        <end position="260"/>
    </location>
</feature>
<evidence type="ECO:0000259" key="2">
    <source>
        <dbReference type="SMART" id="SM00014"/>
    </source>
</evidence>
<dbReference type="InterPro" id="IPR036938">
    <property type="entry name" value="PAP2/HPO_sf"/>
</dbReference>
<feature type="transmembrane region" description="Helical" evidence="1">
    <location>
        <begin position="245"/>
        <end position="265"/>
    </location>
</feature>
<gene>
    <name evidence="3" type="ORF">KDI_36680</name>
</gene>
<feature type="transmembrane region" description="Helical" evidence="1">
    <location>
        <begin position="218"/>
        <end position="239"/>
    </location>
</feature>
<dbReference type="OrthoDB" id="154988at2"/>
<protein>
    <recommendedName>
        <fullName evidence="2">Phosphatidic acid phosphatase type 2/haloperoxidase domain-containing protein</fullName>
    </recommendedName>
</protein>
<feature type="transmembrane region" description="Helical" evidence="1">
    <location>
        <begin position="73"/>
        <end position="90"/>
    </location>
</feature>
<dbReference type="Gene3D" id="1.20.144.10">
    <property type="entry name" value="Phosphatidic acid phosphatase type 2/haloperoxidase"/>
    <property type="match status" value="1"/>
</dbReference>
<dbReference type="SUPFAM" id="SSF48317">
    <property type="entry name" value="Acid phosphatase/Vanadium-dependent haloperoxidase"/>
    <property type="match status" value="1"/>
</dbReference>
<feature type="transmembrane region" description="Helical" evidence="1">
    <location>
        <begin position="192"/>
        <end position="211"/>
    </location>
</feature>
<sequence>MIRSSAFLLQKYPAARRWFIASAVVSLLFFIYTAMYATGILNQSTVEIERWLVGRPITRLDCSFLMWRQLGEAPMTAVVLLLLGVVCVLAGHRKRVLVYLLGLLFLAVVIEVVGKMLFTLPLPPNLRSGMTVLTCPQMQGQPFSVHLAAGLGLLGQVPNPPGQQVNWAHTVSQLPLLPSTGDSENSFPGGHAMRWCLTGLVLAWICARYLRPRWSGRILMVICGLGAFLGGFMQMYIGVHFITDTIAGYLIGVALGCCAIGILIMNDTKTQPVRPVIPVQDGNPAIDVASEHSFSGQRR</sequence>
<dbReference type="EMBL" id="BIXY01000060">
    <property type="protein sequence ID" value="GCF10104.1"/>
    <property type="molecule type" value="Genomic_DNA"/>
</dbReference>
<feature type="transmembrane region" description="Helical" evidence="1">
    <location>
        <begin position="20"/>
        <end position="41"/>
    </location>
</feature>
<dbReference type="SMART" id="SM00014">
    <property type="entry name" value="acidPPc"/>
    <property type="match status" value="1"/>
</dbReference>
<dbReference type="Pfam" id="PF01569">
    <property type="entry name" value="PAP2"/>
    <property type="match status" value="1"/>
</dbReference>
<organism evidence="3 4">
    <name type="scientific">Dictyobacter arantiisoli</name>
    <dbReference type="NCBI Taxonomy" id="2014874"/>
    <lineage>
        <taxon>Bacteria</taxon>
        <taxon>Bacillati</taxon>
        <taxon>Chloroflexota</taxon>
        <taxon>Ktedonobacteria</taxon>
        <taxon>Ktedonobacterales</taxon>
        <taxon>Dictyobacteraceae</taxon>
        <taxon>Dictyobacter</taxon>
    </lineage>
</organism>
<dbReference type="AlphaFoldDB" id="A0A5A5TGM7"/>
<feature type="transmembrane region" description="Helical" evidence="1">
    <location>
        <begin position="97"/>
        <end position="118"/>
    </location>
</feature>
<dbReference type="RefSeq" id="WP_149403008.1">
    <property type="nucleotide sequence ID" value="NZ_BIXY01000060.1"/>
</dbReference>
<reference evidence="3 4" key="1">
    <citation type="submission" date="2019-01" db="EMBL/GenBank/DDBJ databases">
        <title>Draft genome sequence of Dictyobacter sp. Uno17.</title>
        <authorList>
            <person name="Wang C.M."/>
            <person name="Zheng Y."/>
            <person name="Sakai Y."/>
            <person name="Abe K."/>
            <person name="Yokota A."/>
            <person name="Yabe S."/>
        </authorList>
    </citation>
    <scope>NUCLEOTIDE SEQUENCE [LARGE SCALE GENOMIC DNA]</scope>
    <source>
        <strain evidence="3 4">Uno17</strain>
    </source>
</reference>
<dbReference type="Proteomes" id="UP000322530">
    <property type="component" value="Unassembled WGS sequence"/>
</dbReference>
<evidence type="ECO:0000313" key="4">
    <source>
        <dbReference type="Proteomes" id="UP000322530"/>
    </source>
</evidence>
<keyword evidence="4" id="KW-1185">Reference proteome</keyword>
<comment type="caution">
    <text evidence="3">The sequence shown here is derived from an EMBL/GenBank/DDBJ whole genome shotgun (WGS) entry which is preliminary data.</text>
</comment>
<accession>A0A5A5TGM7</accession>
<keyword evidence="1" id="KW-1133">Transmembrane helix</keyword>
<dbReference type="InterPro" id="IPR000326">
    <property type="entry name" value="PAP2/HPO"/>
</dbReference>
<keyword evidence="1" id="KW-0472">Membrane</keyword>
<keyword evidence="1" id="KW-0812">Transmembrane</keyword>
<proteinExistence type="predicted"/>
<name>A0A5A5TGM7_9CHLR</name>
<evidence type="ECO:0000313" key="3">
    <source>
        <dbReference type="EMBL" id="GCF10104.1"/>
    </source>
</evidence>